<keyword evidence="8" id="KW-1185">Reference proteome</keyword>
<dbReference type="InterPro" id="IPR000315">
    <property type="entry name" value="Znf_B-box"/>
</dbReference>
<name>A0ABD1PRA0_9LAMI</name>
<comment type="caution">
    <text evidence="7">The sequence shown here is derived from an EMBL/GenBank/DDBJ whole genome shotgun (WGS) entry which is preliminary data.</text>
</comment>
<dbReference type="CDD" id="cd19821">
    <property type="entry name" value="Bbox1_BBX-like"/>
    <property type="match status" value="1"/>
</dbReference>
<feature type="region of interest" description="Disordered" evidence="5">
    <location>
        <begin position="102"/>
        <end position="132"/>
    </location>
</feature>
<dbReference type="SMART" id="SM00336">
    <property type="entry name" value="BBOX"/>
    <property type="match status" value="1"/>
</dbReference>
<accession>A0ABD1PRA0</accession>
<gene>
    <name evidence="7" type="ORF">Adt_42294</name>
</gene>
<proteinExistence type="predicted"/>
<evidence type="ECO:0000256" key="2">
    <source>
        <dbReference type="ARBA" id="ARBA00022771"/>
    </source>
</evidence>
<organism evidence="7 8">
    <name type="scientific">Abeliophyllum distichum</name>
    <dbReference type="NCBI Taxonomy" id="126358"/>
    <lineage>
        <taxon>Eukaryota</taxon>
        <taxon>Viridiplantae</taxon>
        <taxon>Streptophyta</taxon>
        <taxon>Embryophyta</taxon>
        <taxon>Tracheophyta</taxon>
        <taxon>Spermatophyta</taxon>
        <taxon>Magnoliopsida</taxon>
        <taxon>eudicotyledons</taxon>
        <taxon>Gunneridae</taxon>
        <taxon>Pentapetalae</taxon>
        <taxon>asterids</taxon>
        <taxon>lamiids</taxon>
        <taxon>Lamiales</taxon>
        <taxon>Oleaceae</taxon>
        <taxon>Forsythieae</taxon>
        <taxon>Abeliophyllum</taxon>
    </lineage>
</organism>
<evidence type="ECO:0000313" key="8">
    <source>
        <dbReference type="Proteomes" id="UP001604336"/>
    </source>
</evidence>
<protein>
    <submittedName>
        <fullName evidence="7">B-box type zinc finger family protein</fullName>
    </submittedName>
</protein>
<reference evidence="8" key="1">
    <citation type="submission" date="2024-07" db="EMBL/GenBank/DDBJ databases">
        <title>Two chromosome-level genome assemblies of Korean endemic species Abeliophyllum distichum and Forsythia ovata (Oleaceae).</title>
        <authorList>
            <person name="Jang H."/>
        </authorList>
    </citation>
    <scope>NUCLEOTIDE SEQUENCE [LARGE SCALE GENOMIC DNA]</scope>
</reference>
<dbReference type="GO" id="GO:0008270">
    <property type="term" value="F:zinc ion binding"/>
    <property type="evidence" value="ECO:0007669"/>
    <property type="project" value="UniProtKB-KW"/>
</dbReference>
<keyword evidence="3" id="KW-0862">Zinc</keyword>
<keyword evidence="2 4" id="KW-0863">Zinc-finger</keyword>
<evidence type="ECO:0000259" key="6">
    <source>
        <dbReference type="PROSITE" id="PS50119"/>
    </source>
</evidence>
<dbReference type="Pfam" id="PF00643">
    <property type="entry name" value="zf-B_box"/>
    <property type="match status" value="1"/>
</dbReference>
<dbReference type="Proteomes" id="UP001604336">
    <property type="component" value="Unassembled WGS sequence"/>
</dbReference>
<feature type="domain" description="B box-type" evidence="6">
    <location>
        <begin position="1"/>
        <end position="45"/>
    </location>
</feature>
<dbReference type="InterPro" id="IPR049808">
    <property type="entry name" value="CONSTANS-like_Bbox1"/>
</dbReference>
<evidence type="ECO:0000256" key="1">
    <source>
        <dbReference type="ARBA" id="ARBA00022723"/>
    </source>
</evidence>
<dbReference type="PROSITE" id="PS50119">
    <property type="entry name" value="ZF_BBOX"/>
    <property type="match status" value="1"/>
</dbReference>
<evidence type="ECO:0000256" key="4">
    <source>
        <dbReference type="PROSITE-ProRule" id="PRU00024"/>
    </source>
</evidence>
<keyword evidence="1" id="KW-0479">Metal-binding</keyword>
<evidence type="ECO:0000256" key="3">
    <source>
        <dbReference type="ARBA" id="ARBA00022833"/>
    </source>
</evidence>
<evidence type="ECO:0000256" key="5">
    <source>
        <dbReference type="SAM" id="MobiDB-lite"/>
    </source>
</evidence>
<dbReference type="EMBL" id="JBFOLK010000013">
    <property type="protein sequence ID" value="KAL2466443.1"/>
    <property type="molecule type" value="Genomic_DNA"/>
</dbReference>
<dbReference type="PANTHER" id="PTHR31717:SF60">
    <property type="entry name" value="B-BOX TYPE ZINC FINGER FAMILY PROTEIN"/>
    <property type="match status" value="1"/>
</dbReference>
<dbReference type="AlphaFoldDB" id="A0ABD1PRA0"/>
<sequence length="141" mass="15667">MKRCALCKGMSRIYCESDMANLCWDCDAKVHSANFLVARHSRSLLCNVCRFPMPWSASGARLSRTFSVCGKCYKMSCTTEEAADQNDMKNYDEIAEEVAENVVAPSSLTPPPPAPAASSSSSEDLTRGDRRVVIKRMRKNF</sequence>
<evidence type="ECO:0000313" key="7">
    <source>
        <dbReference type="EMBL" id="KAL2466443.1"/>
    </source>
</evidence>
<dbReference type="PANTHER" id="PTHR31717">
    <property type="entry name" value="ZINC FINGER PROTEIN CONSTANS-LIKE 10"/>
    <property type="match status" value="1"/>
</dbReference>